<dbReference type="PANTHER" id="PTHR11715:SF3">
    <property type="entry name" value="GLYCINE CLEAVAGE SYSTEM H PROTEIN-RELATED"/>
    <property type="match status" value="1"/>
</dbReference>
<comment type="caution">
    <text evidence="5">The sequence shown here is derived from an EMBL/GenBank/DDBJ whole genome shotgun (WGS) entry which is preliminary data.</text>
</comment>
<dbReference type="SUPFAM" id="SSF51230">
    <property type="entry name" value="Single hybrid motif"/>
    <property type="match status" value="1"/>
</dbReference>
<organism evidence="5 6">
    <name type="scientific">Paenibacillus terreus</name>
    <dbReference type="NCBI Taxonomy" id="1387834"/>
    <lineage>
        <taxon>Bacteria</taxon>
        <taxon>Bacillati</taxon>
        <taxon>Bacillota</taxon>
        <taxon>Bacilli</taxon>
        <taxon>Bacillales</taxon>
        <taxon>Paenibacillaceae</taxon>
        <taxon>Paenibacillus</taxon>
    </lineage>
</organism>
<keyword evidence="6" id="KW-1185">Reference proteome</keyword>
<sequence length="131" mass="14213">MSEVKENYLYSEEHEWVKITEEGTLLVGISDFAQHQLGDIVFVELPEEGGTLEAGASVGTIESVKTVSDLYAPVSGTVFKVNGALQDSPELVNSSPYEDGWMLEIQVDGDVNDAVSKLLSAEAYSRLVEEA</sequence>
<evidence type="ECO:0000256" key="1">
    <source>
        <dbReference type="ARBA" id="ARBA00009249"/>
    </source>
</evidence>
<accession>A0ABV5BD46</accession>
<dbReference type="InterPro" id="IPR017453">
    <property type="entry name" value="GCV_H_sub"/>
</dbReference>
<dbReference type="InterPro" id="IPR000089">
    <property type="entry name" value="Biotin_lipoyl"/>
</dbReference>
<evidence type="ECO:0000259" key="4">
    <source>
        <dbReference type="PROSITE" id="PS50968"/>
    </source>
</evidence>
<evidence type="ECO:0000256" key="3">
    <source>
        <dbReference type="HAMAP-Rule" id="MF_00272"/>
    </source>
</evidence>
<dbReference type="HAMAP" id="MF_00272">
    <property type="entry name" value="GcvH"/>
    <property type="match status" value="1"/>
</dbReference>
<feature type="domain" description="Lipoyl-binding" evidence="4">
    <location>
        <begin position="24"/>
        <end position="106"/>
    </location>
</feature>
<dbReference type="InterPro" id="IPR011053">
    <property type="entry name" value="Single_hybrid_motif"/>
</dbReference>
<dbReference type="PROSITE" id="PS50968">
    <property type="entry name" value="BIOTINYL_LIPOYL"/>
    <property type="match status" value="1"/>
</dbReference>
<dbReference type="Gene3D" id="2.40.50.100">
    <property type="match status" value="1"/>
</dbReference>
<keyword evidence="2 3" id="KW-0450">Lipoyl</keyword>
<dbReference type="NCBIfam" id="NF002270">
    <property type="entry name" value="PRK01202.1"/>
    <property type="match status" value="1"/>
</dbReference>
<evidence type="ECO:0000313" key="5">
    <source>
        <dbReference type="EMBL" id="MFB5683628.1"/>
    </source>
</evidence>
<dbReference type="RefSeq" id="WP_375527353.1">
    <property type="nucleotide sequence ID" value="NZ_JBHILM010000028.1"/>
</dbReference>
<comment type="cofactor">
    <cofactor evidence="3">
        <name>(R)-lipoate</name>
        <dbReference type="ChEBI" id="CHEBI:83088"/>
    </cofactor>
    <text evidence="3">Binds 1 lipoyl cofactor covalently.</text>
</comment>
<dbReference type="Pfam" id="PF01597">
    <property type="entry name" value="GCV_H"/>
    <property type="match status" value="1"/>
</dbReference>
<comment type="function">
    <text evidence="3">Is also involved in protein lipoylation via its role as an octanoyl/lipoyl carrier protein intermediate.</text>
</comment>
<comment type="function">
    <text evidence="3">The glycine cleavage system catalyzes the degradation of glycine. The H protein shuttles the methylamine group of glycine from the P protein to the T protein.</text>
</comment>
<reference evidence="5 6" key="1">
    <citation type="submission" date="2024-09" db="EMBL/GenBank/DDBJ databases">
        <authorList>
            <person name="Ruan L."/>
        </authorList>
    </citation>
    <scope>NUCLEOTIDE SEQUENCE [LARGE SCALE GENOMIC DNA]</scope>
    <source>
        <strain evidence="5 6">D33</strain>
    </source>
</reference>
<proteinExistence type="inferred from homology"/>
<dbReference type="InterPro" id="IPR003016">
    <property type="entry name" value="2-oxoA_DH_lipoyl-BS"/>
</dbReference>
<name>A0ABV5BD46_9BACL</name>
<feature type="modified residue" description="N6-lipoyllysine" evidence="3">
    <location>
        <position position="65"/>
    </location>
</feature>
<dbReference type="InterPro" id="IPR033753">
    <property type="entry name" value="GCV_H/Fam206"/>
</dbReference>
<dbReference type="PANTHER" id="PTHR11715">
    <property type="entry name" value="GLYCINE CLEAVAGE SYSTEM H PROTEIN"/>
    <property type="match status" value="1"/>
</dbReference>
<protein>
    <recommendedName>
        <fullName evidence="3">Glycine cleavage system H protein</fullName>
    </recommendedName>
    <alternativeName>
        <fullName evidence="3">Octanoyl/lipoyl carrier protein</fullName>
    </alternativeName>
</protein>
<comment type="similarity">
    <text evidence="1 3">Belongs to the GcvH family.</text>
</comment>
<gene>
    <name evidence="3 5" type="primary">gcvH</name>
    <name evidence="5" type="ORF">ACE3NQ_22190</name>
</gene>
<comment type="subunit">
    <text evidence="3">The glycine cleavage system is composed of four proteins: P, T, L and H.</text>
</comment>
<dbReference type="InterPro" id="IPR002930">
    <property type="entry name" value="GCV_H"/>
</dbReference>
<dbReference type="Proteomes" id="UP001580407">
    <property type="component" value="Unassembled WGS sequence"/>
</dbReference>
<evidence type="ECO:0000313" key="6">
    <source>
        <dbReference type="Proteomes" id="UP001580407"/>
    </source>
</evidence>
<evidence type="ECO:0000256" key="2">
    <source>
        <dbReference type="ARBA" id="ARBA00022823"/>
    </source>
</evidence>
<dbReference type="NCBIfam" id="TIGR00527">
    <property type="entry name" value="gcvH"/>
    <property type="match status" value="1"/>
</dbReference>
<dbReference type="CDD" id="cd06848">
    <property type="entry name" value="GCS_H"/>
    <property type="match status" value="1"/>
</dbReference>
<dbReference type="EMBL" id="JBHILM010000028">
    <property type="protein sequence ID" value="MFB5683628.1"/>
    <property type="molecule type" value="Genomic_DNA"/>
</dbReference>
<dbReference type="PROSITE" id="PS00189">
    <property type="entry name" value="LIPOYL"/>
    <property type="match status" value="1"/>
</dbReference>